<keyword evidence="22" id="KW-1185">Reference proteome</keyword>
<dbReference type="PANTHER" id="PTHR46661:SF4">
    <property type="entry name" value="RING-TYPE DOMAIN-CONTAINING PROTEIN"/>
    <property type="match status" value="1"/>
</dbReference>
<keyword evidence="7" id="KW-0808">Transferase</keyword>
<feature type="compositionally biased region" description="Gly residues" evidence="18">
    <location>
        <begin position="605"/>
        <end position="615"/>
    </location>
</feature>
<gene>
    <name evidence="21" type="ORF">MKZ38_008621</name>
</gene>
<evidence type="ECO:0000256" key="17">
    <source>
        <dbReference type="PROSITE-ProRule" id="PRU00175"/>
    </source>
</evidence>
<dbReference type="InterPro" id="IPR051878">
    <property type="entry name" value="ZNRF_ubiq-protein_ligase"/>
</dbReference>
<dbReference type="SMART" id="SM00184">
    <property type="entry name" value="RING"/>
    <property type="match status" value="1"/>
</dbReference>
<comment type="catalytic activity">
    <reaction evidence="1">
        <text>S-ubiquitinyl-[E2 ubiquitin-conjugating enzyme]-L-cysteine + [acceptor protein]-L-lysine = [E2 ubiquitin-conjugating enzyme]-L-cysteine + N(6)-ubiquitinyl-[acceptor protein]-L-lysine.</text>
        <dbReference type="EC" id="2.3.2.27"/>
    </reaction>
</comment>
<evidence type="ECO:0000256" key="8">
    <source>
        <dbReference type="ARBA" id="ARBA00022707"/>
    </source>
</evidence>
<dbReference type="PROSITE" id="PS50178">
    <property type="entry name" value="ZF_FYVE"/>
    <property type="match status" value="1"/>
</dbReference>
<evidence type="ECO:0000256" key="7">
    <source>
        <dbReference type="ARBA" id="ARBA00022679"/>
    </source>
</evidence>
<feature type="compositionally biased region" description="Acidic residues" evidence="18">
    <location>
        <begin position="97"/>
        <end position="111"/>
    </location>
</feature>
<dbReference type="GO" id="GO:0043161">
    <property type="term" value="P:proteasome-mediated ubiquitin-dependent protein catabolic process"/>
    <property type="evidence" value="ECO:0007669"/>
    <property type="project" value="TreeGrafter"/>
</dbReference>
<dbReference type="Proteomes" id="UP001201980">
    <property type="component" value="Unassembled WGS sequence"/>
</dbReference>
<dbReference type="EC" id="2.3.2.27" evidence="6"/>
<evidence type="ECO:0000256" key="15">
    <source>
        <dbReference type="ARBA" id="ARBA00023228"/>
    </source>
</evidence>
<dbReference type="InterPro" id="IPR017455">
    <property type="entry name" value="Znf_FYVE-rel"/>
</dbReference>
<comment type="subcellular location">
    <subcellularLocation>
        <location evidence="3">Endosome</location>
    </subcellularLocation>
    <subcellularLocation>
        <location evidence="4">Lysosome</location>
    </subcellularLocation>
    <subcellularLocation>
        <location evidence="2">Membrane</location>
        <topology evidence="2">Peripheral membrane protein</topology>
    </subcellularLocation>
</comment>
<dbReference type="PROSITE" id="PS50089">
    <property type="entry name" value="ZF_RING_2"/>
    <property type="match status" value="1"/>
</dbReference>
<dbReference type="InterPro" id="IPR001841">
    <property type="entry name" value="Znf_RING"/>
</dbReference>
<reference evidence="21" key="1">
    <citation type="submission" date="2022-07" db="EMBL/GenBank/DDBJ databases">
        <title>Draft genome sequence of Zalerion maritima ATCC 34329, a (micro)plastics degrading marine fungus.</title>
        <authorList>
            <person name="Paco A."/>
            <person name="Goncalves M.F.M."/>
            <person name="Rocha-Santos T.A.P."/>
            <person name="Alves A."/>
        </authorList>
    </citation>
    <scope>NUCLEOTIDE SEQUENCE</scope>
    <source>
        <strain evidence="21">ATCC 34329</strain>
    </source>
</reference>
<evidence type="ECO:0000256" key="12">
    <source>
        <dbReference type="ARBA" id="ARBA00022786"/>
    </source>
</evidence>
<feature type="region of interest" description="Disordered" evidence="18">
    <location>
        <begin position="306"/>
        <end position="333"/>
    </location>
</feature>
<feature type="region of interest" description="Disordered" evidence="18">
    <location>
        <begin position="419"/>
        <end position="480"/>
    </location>
</feature>
<dbReference type="InterPro" id="IPR013083">
    <property type="entry name" value="Znf_RING/FYVE/PHD"/>
</dbReference>
<feature type="compositionally biased region" description="Polar residues" evidence="18">
    <location>
        <begin position="157"/>
        <end position="167"/>
    </location>
</feature>
<evidence type="ECO:0000256" key="11">
    <source>
        <dbReference type="ARBA" id="ARBA00022771"/>
    </source>
</evidence>
<keyword evidence="13" id="KW-0862">Zinc</keyword>
<feature type="region of interest" description="Disordered" evidence="18">
    <location>
        <begin position="28"/>
        <end position="51"/>
    </location>
</feature>
<dbReference type="PANTHER" id="PTHR46661">
    <property type="entry name" value="E3 UBIQUITIN-PROTEIN LIGASE ZNRF1-LIKE PROTEIN"/>
    <property type="match status" value="1"/>
</dbReference>
<accession>A0AAD5WVE8</accession>
<dbReference type="Gene3D" id="3.30.40.10">
    <property type="entry name" value="Zinc/RING finger domain, C3HC4 (zinc finger)"/>
    <property type="match status" value="2"/>
</dbReference>
<evidence type="ECO:0000259" key="19">
    <source>
        <dbReference type="PROSITE" id="PS50089"/>
    </source>
</evidence>
<dbReference type="SUPFAM" id="SSF57850">
    <property type="entry name" value="RING/U-box"/>
    <property type="match status" value="1"/>
</dbReference>
<evidence type="ECO:0000313" key="22">
    <source>
        <dbReference type="Proteomes" id="UP001201980"/>
    </source>
</evidence>
<evidence type="ECO:0000256" key="2">
    <source>
        <dbReference type="ARBA" id="ARBA00004170"/>
    </source>
</evidence>
<organism evidence="21 22">
    <name type="scientific">Zalerion maritima</name>
    <dbReference type="NCBI Taxonomy" id="339359"/>
    <lineage>
        <taxon>Eukaryota</taxon>
        <taxon>Fungi</taxon>
        <taxon>Dikarya</taxon>
        <taxon>Ascomycota</taxon>
        <taxon>Pezizomycotina</taxon>
        <taxon>Sordariomycetes</taxon>
        <taxon>Lulworthiomycetidae</taxon>
        <taxon>Lulworthiales</taxon>
        <taxon>Lulworthiaceae</taxon>
        <taxon>Zalerion</taxon>
    </lineage>
</organism>
<feature type="compositionally biased region" description="Polar residues" evidence="18">
    <location>
        <begin position="430"/>
        <end position="459"/>
    </location>
</feature>
<dbReference type="GO" id="GO:0005768">
    <property type="term" value="C:endosome"/>
    <property type="evidence" value="ECO:0007669"/>
    <property type="project" value="UniProtKB-SubCell"/>
</dbReference>
<proteinExistence type="predicted"/>
<dbReference type="InterPro" id="IPR011011">
    <property type="entry name" value="Znf_FYVE_PHD"/>
</dbReference>
<keyword evidence="14" id="KW-0472">Membrane</keyword>
<evidence type="ECO:0000256" key="14">
    <source>
        <dbReference type="ARBA" id="ARBA00023136"/>
    </source>
</evidence>
<comment type="pathway">
    <text evidence="5">Protein modification; protein ubiquitination.</text>
</comment>
<feature type="compositionally biased region" description="Basic and acidic residues" evidence="18">
    <location>
        <begin position="112"/>
        <end position="121"/>
    </location>
</feature>
<dbReference type="GO" id="GO:0016020">
    <property type="term" value="C:membrane"/>
    <property type="evidence" value="ECO:0007669"/>
    <property type="project" value="UniProtKB-SubCell"/>
</dbReference>
<keyword evidence="8" id="KW-0519">Myristate</keyword>
<name>A0AAD5WVE8_9PEZI</name>
<feature type="region of interest" description="Disordered" evidence="18">
    <location>
        <begin position="515"/>
        <end position="559"/>
    </location>
</feature>
<dbReference type="GO" id="GO:0070936">
    <property type="term" value="P:protein K48-linked ubiquitination"/>
    <property type="evidence" value="ECO:0007669"/>
    <property type="project" value="TreeGrafter"/>
</dbReference>
<keyword evidence="11 17" id="KW-0863">Zinc-finger</keyword>
<evidence type="ECO:0000256" key="1">
    <source>
        <dbReference type="ARBA" id="ARBA00000900"/>
    </source>
</evidence>
<comment type="caution">
    <text evidence="21">The sequence shown here is derived from an EMBL/GenBank/DDBJ whole genome shotgun (WGS) entry which is preliminary data.</text>
</comment>
<keyword evidence="9" id="KW-0479">Metal-binding</keyword>
<evidence type="ECO:0000259" key="20">
    <source>
        <dbReference type="PROSITE" id="PS50178"/>
    </source>
</evidence>
<dbReference type="InterPro" id="IPR000306">
    <property type="entry name" value="Znf_FYVE"/>
</dbReference>
<dbReference type="CDD" id="cd16489">
    <property type="entry name" value="mRING-CH-C4HC2H_ZNRF"/>
    <property type="match status" value="1"/>
</dbReference>
<evidence type="ECO:0000256" key="10">
    <source>
        <dbReference type="ARBA" id="ARBA00022753"/>
    </source>
</evidence>
<dbReference type="Pfam" id="PF13639">
    <property type="entry name" value="zf-RING_2"/>
    <property type="match status" value="1"/>
</dbReference>
<keyword evidence="16" id="KW-0449">Lipoprotein</keyword>
<keyword evidence="12" id="KW-0833">Ubl conjugation pathway</keyword>
<dbReference type="GO" id="GO:0061630">
    <property type="term" value="F:ubiquitin protein ligase activity"/>
    <property type="evidence" value="ECO:0007669"/>
    <property type="project" value="UniProtKB-EC"/>
</dbReference>
<evidence type="ECO:0000256" key="18">
    <source>
        <dbReference type="SAM" id="MobiDB-lite"/>
    </source>
</evidence>
<feature type="region of interest" description="Disordered" evidence="18">
    <location>
        <begin position="90"/>
        <end position="275"/>
    </location>
</feature>
<dbReference type="AlphaFoldDB" id="A0AAD5WVE8"/>
<feature type="domain" description="RING-type" evidence="19">
    <location>
        <begin position="647"/>
        <end position="689"/>
    </location>
</feature>
<evidence type="ECO:0000256" key="9">
    <source>
        <dbReference type="ARBA" id="ARBA00022723"/>
    </source>
</evidence>
<evidence type="ECO:0000256" key="3">
    <source>
        <dbReference type="ARBA" id="ARBA00004177"/>
    </source>
</evidence>
<keyword evidence="15" id="KW-0458">Lysosome</keyword>
<dbReference type="Pfam" id="PF01363">
    <property type="entry name" value="FYVE"/>
    <property type="match status" value="1"/>
</dbReference>
<evidence type="ECO:0000256" key="4">
    <source>
        <dbReference type="ARBA" id="ARBA00004371"/>
    </source>
</evidence>
<feature type="compositionally biased region" description="Acidic residues" evidence="18">
    <location>
        <begin position="181"/>
        <end position="195"/>
    </location>
</feature>
<evidence type="ECO:0000256" key="5">
    <source>
        <dbReference type="ARBA" id="ARBA00004906"/>
    </source>
</evidence>
<evidence type="ECO:0000313" key="21">
    <source>
        <dbReference type="EMBL" id="KAJ2907053.1"/>
    </source>
</evidence>
<protein>
    <recommendedName>
        <fullName evidence="6">RING-type E3 ubiquitin transferase</fullName>
        <ecNumber evidence="6">2.3.2.27</ecNumber>
    </recommendedName>
</protein>
<dbReference type="EMBL" id="JAKWBI020000005">
    <property type="protein sequence ID" value="KAJ2907053.1"/>
    <property type="molecule type" value="Genomic_DNA"/>
</dbReference>
<feature type="domain" description="FYVE-type" evidence="20">
    <location>
        <begin position="344"/>
        <end position="427"/>
    </location>
</feature>
<feature type="compositionally biased region" description="Low complexity" evidence="18">
    <location>
        <begin position="254"/>
        <end position="264"/>
    </location>
</feature>
<dbReference type="SUPFAM" id="SSF57903">
    <property type="entry name" value="FYVE/PHD zinc finger"/>
    <property type="match status" value="1"/>
</dbReference>
<keyword evidence="10" id="KW-0967">Endosome</keyword>
<dbReference type="GO" id="GO:0008270">
    <property type="term" value="F:zinc ion binding"/>
    <property type="evidence" value="ECO:0007669"/>
    <property type="project" value="UniProtKB-KW"/>
</dbReference>
<dbReference type="SMART" id="SM00064">
    <property type="entry name" value="FYVE"/>
    <property type="match status" value="1"/>
</dbReference>
<evidence type="ECO:0000256" key="16">
    <source>
        <dbReference type="ARBA" id="ARBA00023288"/>
    </source>
</evidence>
<evidence type="ECO:0000256" key="6">
    <source>
        <dbReference type="ARBA" id="ARBA00012483"/>
    </source>
</evidence>
<evidence type="ECO:0000256" key="13">
    <source>
        <dbReference type="ARBA" id="ARBA00022833"/>
    </source>
</evidence>
<sequence>MATDSRGGTSTAGHALINDMATLAFDQHVSDSDDSGSSYIGSGLPSPPSASICEWRTDRFHDQECERFFDCPTHIVERSLSVEGDDVRHDVRHDDLDGGDDLYDDTSENEEGEARHSRSDEDASVGRFEVPSGSPRPSEPSTRDASGPPREGGSIEGASSRTSSPVSTPDGDVGISNEENNLTEEGGEDYEDESENATYLAAPARQLRTGPEGAAMDQPPPRRSSLPGTQMPTRGHVDASTHSLPPVPQDQGYSPAPSSSRQQPQTPPLPPLPQSAAQRTSLYAAGRYQGTSTLTRLEDIISSMSEPRAAPRVPQQPPHGAARRANQEQPAPPREIILPRWQPDNEATFCPICRTQFSIFVRKHHCRKCGRVVCNSCSPHRIVIPHQFIVQPPGQPRRYPSYMSGGDFGLEGGERVRLCNPCVPDPNTTPPQAQSRAPGSPFSPRSPQGHNRSQSSSNHPGAYQTGAGSMSPLGRISPMFSNRNRSVTMAGSQSQYPPAAGLAAYGTQYHHRSRENQILSGTPPTPRSDYLQSSEADNLRHHPGSSAHAGPSNIGPSRYYQIPEEDECPVCHRELPSRNLPDADALRESHITMCIQSHSQYGSGPSSGGGGGGDGSPATPPGMGMRRATGMFPYKATEKDCVDSAECTICLEEFEVGVPMARLECLCRFHKSCIMAWWKNHPGRCPVHQHDAFGF</sequence>
<feature type="region of interest" description="Disordered" evidence="18">
    <location>
        <begin position="598"/>
        <end position="627"/>
    </location>
</feature>